<dbReference type="OrthoDB" id="8480at2157"/>
<evidence type="ECO:0000256" key="3">
    <source>
        <dbReference type="ARBA" id="ARBA00010021"/>
    </source>
</evidence>
<dbReference type="PATRIC" id="fig|1273541.4.peg.547"/>
<protein>
    <recommendedName>
        <fullName evidence="7">Anhydromevalonate phosphate decarboxylase</fullName>
        <ecNumber evidence="6">4.1.1.126</ecNumber>
    </recommendedName>
</protein>
<dbReference type="InterPro" id="IPR048304">
    <property type="entry name" value="UbiD_Rift_dom"/>
</dbReference>
<accession>A0A0P0N1V0</accession>
<dbReference type="PANTHER" id="PTHR30108">
    <property type="entry name" value="3-OCTAPRENYL-4-HYDROXYBENZOATE CARBOXY-LYASE-RELATED"/>
    <property type="match status" value="1"/>
</dbReference>
<evidence type="ECO:0000313" key="14">
    <source>
        <dbReference type="Proteomes" id="UP000058613"/>
    </source>
</evidence>
<dbReference type="EMBL" id="CP013011">
    <property type="protein sequence ID" value="ALL00554.1"/>
    <property type="molecule type" value="Genomic_DNA"/>
</dbReference>
<evidence type="ECO:0000256" key="5">
    <source>
        <dbReference type="ARBA" id="ARBA00049583"/>
    </source>
</evidence>
<dbReference type="InterPro" id="IPR049383">
    <property type="entry name" value="UbiD-like_N"/>
</dbReference>
<comment type="pathway">
    <text evidence="2">Isoprenoid biosynthesis; isopentenyl diphosphate biosynthesis via mevalonate pathway.</text>
</comment>
<evidence type="ECO:0000313" key="15">
    <source>
        <dbReference type="Proteomes" id="UP000196694"/>
    </source>
</evidence>
<comment type="cofactor">
    <cofactor evidence="8">
        <name>prenylated FMN</name>
        <dbReference type="ChEBI" id="CHEBI:87746"/>
    </cofactor>
</comment>
<name>A0A0P0N1V0_9CREN</name>
<dbReference type="PANTHER" id="PTHR30108:SF21">
    <property type="entry name" value="4-HYDROXYBENZOATE DECARBOXYLASE"/>
    <property type="match status" value="1"/>
</dbReference>
<evidence type="ECO:0000256" key="8">
    <source>
        <dbReference type="ARBA" id="ARBA00049936"/>
    </source>
</evidence>
<dbReference type="Proteomes" id="UP000196694">
    <property type="component" value="Unassembled WGS sequence"/>
</dbReference>
<dbReference type="Proteomes" id="UP000058613">
    <property type="component" value="Chromosome"/>
</dbReference>
<dbReference type="KEGG" id="pdl:Pyrde_0504"/>
<evidence type="ECO:0000256" key="2">
    <source>
        <dbReference type="ARBA" id="ARBA00005092"/>
    </source>
</evidence>
<dbReference type="Gene3D" id="3.40.1670.10">
    <property type="entry name" value="UbiD C-terminal domain-like"/>
    <property type="match status" value="1"/>
</dbReference>
<proteinExistence type="inferred from homology"/>
<evidence type="ECO:0000256" key="7">
    <source>
        <dbReference type="ARBA" id="ARBA00049754"/>
    </source>
</evidence>
<comment type="similarity">
    <text evidence="3">Belongs to the UbiD family.</text>
</comment>
<dbReference type="RefSeq" id="WP_055407934.1">
    <property type="nucleotide sequence ID" value="NZ_CP013011.1"/>
</dbReference>
<evidence type="ECO:0000313" key="13">
    <source>
        <dbReference type="EMBL" id="OWJ54016.1"/>
    </source>
</evidence>
<dbReference type="GO" id="GO:0005737">
    <property type="term" value="C:cytoplasm"/>
    <property type="evidence" value="ECO:0007669"/>
    <property type="project" value="TreeGrafter"/>
</dbReference>
<dbReference type="EMBL" id="NCQP01000007">
    <property type="protein sequence ID" value="OWJ54016.1"/>
    <property type="molecule type" value="Genomic_DNA"/>
</dbReference>
<dbReference type="GO" id="GO:0016831">
    <property type="term" value="F:carboxy-lyase activity"/>
    <property type="evidence" value="ECO:0007669"/>
    <property type="project" value="InterPro"/>
</dbReference>
<reference evidence="12 14" key="1">
    <citation type="submission" date="2015-10" db="EMBL/GenBank/DDBJ databases">
        <title>Complete genome sequence of hyperthermophilic archaeon Pyrodictium delaneyi Su06.</title>
        <authorList>
            <person name="Jung J.-H."/>
            <person name="Lin J."/>
            <person name="Holden J.F."/>
            <person name="Park C.-S."/>
        </authorList>
    </citation>
    <scope>NUCLEOTIDE SEQUENCE [LARGE SCALE GENOMIC DNA]</scope>
    <source>
        <strain evidence="12 14">Su06</strain>
    </source>
</reference>
<dbReference type="GeneID" id="26098834"/>
<dbReference type="Pfam" id="PF01977">
    <property type="entry name" value="UbiD"/>
    <property type="match status" value="1"/>
</dbReference>
<comment type="function">
    <text evidence="5">Catalyzes the conversion of trans-anhydromevalonate 5-phosphate (tAHMP) into isopentenyl phosphate. Involved in the archaeal mevalonate (MVA) pathway, which provides fundamental precursors for isoprenoid biosynthesis, such as isopentenyl diphosphate (IPP) and dimethylallyl diphosphate (DMAPP).</text>
</comment>
<comment type="catalytic activity">
    <reaction evidence="4">
        <text>(2E)-3-methyl-5-phosphooxypent-2-enoate + H(+) = isopentenyl phosphate + CO2</text>
        <dbReference type="Rhea" id="RHEA:78971"/>
        <dbReference type="ChEBI" id="CHEBI:15378"/>
        <dbReference type="ChEBI" id="CHEBI:16526"/>
        <dbReference type="ChEBI" id="CHEBI:65078"/>
        <dbReference type="ChEBI" id="CHEBI:229665"/>
        <dbReference type="EC" id="4.1.1.126"/>
    </reaction>
    <physiologicalReaction direction="left-to-right" evidence="4">
        <dbReference type="Rhea" id="RHEA:78972"/>
    </physiologicalReaction>
</comment>
<evidence type="ECO:0000256" key="6">
    <source>
        <dbReference type="ARBA" id="ARBA00049727"/>
    </source>
</evidence>
<dbReference type="SUPFAM" id="SSF50475">
    <property type="entry name" value="FMN-binding split barrel"/>
    <property type="match status" value="1"/>
</dbReference>
<evidence type="ECO:0000256" key="1">
    <source>
        <dbReference type="ARBA" id="ARBA00001936"/>
    </source>
</evidence>
<dbReference type="InterPro" id="IPR049381">
    <property type="entry name" value="UbiD-like_C"/>
</dbReference>
<dbReference type="EC" id="4.1.1.126" evidence="6"/>
<evidence type="ECO:0000313" key="12">
    <source>
        <dbReference type="EMBL" id="ALL00554.1"/>
    </source>
</evidence>
<dbReference type="FunFam" id="3.40.1670.10:FF:000003">
    <property type="entry name" value="Phenolic acid decarboxylase"/>
    <property type="match status" value="1"/>
</dbReference>
<dbReference type="Pfam" id="PF20695">
    <property type="entry name" value="UbiD_N"/>
    <property type="match status" value="1"/>
</dbReference>
<evidence type="ECO:0000259" key="9">
    <source>
        <dbReference type="Pfam" id="PF01977"/>
    </source>
</evidence>
<dbReference type="NCBIfam" id="TIGR00148">
    <property type="entry name" value="UbiD family decarboxylase"/>
    <property type="match status" value="1"/>
</dbReference>
<organism evidence="12 14">
    <name type="scientific">Pyrodictium delaneyi</name>
    <dbReference type="NCBI Taxonomy" id="1273541"/>
    <lineage>
        <taxon>Archaea</taxon>
        <taxon>Thermoproteota</taxon>
        <taxon>Thermoprotei</taxon>
        <taxon>Desulfurococcales</taxon>
        <taxon>Pyrodictiaceae</taxon>
        <taxon>Pyrodictium</taxon>
    </lineage>
</organism>
<evidence type="ECO:0000256" key="4">
    <source>
        <dbReference type="ARBA" id="ARBA00049054"/>
    </source>
</evidence>
<reference evidence="13 15" key="2">
    <citation type="submission" date="2017-05" db="EMBL/GenBank/DDBJ databases">
        <title>The draft genome of the hyperthermophilic archaeon 'Pyrodictium delaneyi strain Hulk', an iron and nitrate reducer, reveals the capacity for sulfate reduction.</title>
        <authorList>
            <person name="Demey L.M."/>
            <person name="Miller C."/>
            <person name="Manzella M."/>
            <person name="Reguera G."/>
            <person name="Kashefi K."/>
        </authorList>
    </citation>
    <scope>NUCLEOTIDE SEQUENCE [LARGE SCALE GENOMIC DNA]</scope>
    <source>
        <strain evidence="13 15">Hulk</strain>
    </source>
</reference>
<dbReference type="Pfam" id="PF20696">
    <property type="entry name" value="UbiD_C"/>
    <property type="match status" value="1"/>
</dbReference>
<evidence type="ECO:0000259" key="10">
    <source>
        <dbReference type="Pfam" id="PF20695"/>
    </source>
</evidence>
<evidence type="ECO:0000259" key="11">
    <source>
        <dbReference type="Pfam" id="PF20696"/>
    </source>
</evidence>
<gene>
    <name evidence="13" type="ORF">Pdsh_09085</name>
    <name evidence="12" type="ORF">Pyrde_0504</name>
</gene>
<feature type="domain" description="3-octaprenyl-4-hydroxybenzoate carboxy-lyase-like Rift-related" evidence="9">
    <location>
        <begin position="111"/>
        <end position="289"/>
    </location>
</feature>
<comment type="cofactor">
    <cofactor evidence="1">
        <name>Mn(2+)</name>
        <dbReference type="ChEBI" id="CHEBI:29035"/>
    </cofactor>
</comment>
<feature type="domain" description="3-octaprenyl-4-hydroxybenzoate carboxy-lyase-like N-terminal" evidence="10">
    <location>
        <begin position="22"/>
        <end position="84"/>
    </location>
</feature>
<dbReference type="AlphaFoldDB" id="A0A0P0N1V0"/>
<keyword evidence="15" id="KW-1185">Reference proteome</keyword>
<dbReference type="InterPro" id="IPR002830">
    <property type="entry name" value="UbiD"/>
</dbReference>
<sequence length="434" mass="47667">MRNIEASVENYLEAMKEQGAAIAEVSEELEPSYEAARIIKQYDGQRIVVFNVRGYNWPFVSNLIANREVLYKALGASSDREAYTVLAKASSSPAQSFREEVFSEYFEHVGEDLSLLPALRFYDRDGGLYITSSMFVACREGVCNASIHRIMVSDDKSYAAVRVVPRHLYRMLREAGEKGLPVAVVIGTDPRVLLAASTSPPYGVFELGMAASMLGGLAVCRTPRYNLPVPCGASMIVEARLGPDRAREGPFVDLLQLYDDVRQEPILHVEGVYVNKMYKPYMHTILPGGYEHMILMGFPREAAIYEAVSRAVAHVVKVRLTPAGGMWLHAVVSIEKQHDGDGKSAGLAALAAHPSLKHVVVVDSDIDPDDPRQVEWAIATRLQADRGLVVIPAARGSTLDPSARDGLTYKLLVDATIPIHERGKYVRPTIGGRG</sequence>
<dbReference type="SUPFAM" id="SSF143968">
    <property type="entry name" value="UbiD C-terminal domain-like"/>
    <property type="match status" value="1"/>
</dbReference>
<feature type="domain" description="3-octaprenyl-4-hydroxybenzoate carboxy-lyase-like C-terminal" evidence="11">
    <location>
        <begin position="294"/>
        <end position="415"/>
    </location>
</feature>
<dbReference type="STRING" id="1273541.Pyrde_0504"/>